<dbReference type="EMBL" id="JBHTLY010000004">
    <property type="protein sequence ID" value="MFD1202191.1"/>
    <property type="molecule type" value="Genomic_DNA"/>
</dbReference>
<dbReference type="Proteomes" id="UP001597181">
    <property type="component" value="Unassembled WGS sequence"/>
</dbReference>
<dbReference type="CDD" id="cd22231">
    <property type="entry name" value="RHH_NikR_HicB-like"/>
    <property type="match status" value="1"/>
</dbReference>
<reference evidence="2" key="1">
    <citation type="journal article" date="2019" name="Int. J. Syst. Evol. Microbiol.">
        <title>The Global Catalogue of Microorganisms (GCM) 10K type strain sequencing project: providing services to taxonomists for standard genome sequencing and annotation.</title>
        <authorList>
            <consortium name="The Broad Institute Genomics Platform"/>
            <consortium name="The Broad Institute Genome Sequencing Center for Infectious Disease"/>
            <person name="Wu L."/>
            <person name="Ma J."/>
        </authorList>
    </citation>
    <scope>NUCLEOTIDE SEQUENCE [LARGE SCALE GENOMIC DNA]</scope>
    <source>
        <strain evidence="2">CCUG 50213</strain>
    </source>
</reference>
<gene>
    <name evidence="1" type="ORF">ACFQ3U_09850</name>
</gene>
<evidence type="ECO:0000313" key="1">
    <source>
        <dbReference type="EMBL" id="MFD1202191.1"/>
    </source>
</evidence>
<dbReference type="RefSeq" id="WP_343961242.1">
    <property type="nucleotide sequence ID" value="NZ_BAAAKZ010000010.1"/>
</dbReference>
<accession>A0ABW3TN88</accession>
<dbReference type="InterPro" id="IPR010985">
    <property type="entry name" value="Ribbon_hlx_hlx"/>
</dbReference>
<protein>
    <submittedName>
        <fullName evidence="1">Ribbon-helix-helix domain-containing protein</fullName>
    </submittedName>
</protein>
<keyword evidence="2" id="KW-1185">Reference proteome</keyword>
<organism evidence="1 2">
    <name type="scientific">Leucobacter albus</name>
    <dbReference type="NCBI Taxonomy" id="272210"/>
    <lineage>
        <taxon>Bacteria</taxon>
        <taxon>Bacillati</taxon>
        <taxon>Actinomycetota</taxon>
        <taxon>Actinomycetes</taxon>
        <taxon>Micrococcales</taxon>
        <taxon>Microbacteriaceae</taxon>
        <taxon>Leucobacter</taxon>
    </lineage>
</organism>
<evidence type="ECO:0000313" key="2">
    <source>
        <dbReference type="Proteomes" id="UP001597181"/>
    </source>
</evidence>
<comment type="caution">
    <text evidence="1">The sequence shown here is derived from an EMBL/GenBank/DDBJ whole genome shotgun (WGS) entry which is preliminary data.</text>
</comment>
<dbReference type="SUPFAM" id="SSF47598">
    <property type="entry name" value="Ribbon-helix-helix"/>
    <property type="match status" value="1"/>
</dbReference>
<dbReference type="Gene3D" id="1.10.1220.10">
    <property type="entry name" value="Met repressor-like"/>
    <property type="match status" value="1"/>
</dbReference>
<name>A0ABW3TN88_9MICO</name>
<sequence>MRTSQTVGFAVGPEMRPALDEVVEHFGHGNRSEFLRVAVREYQARLRVERLHGLRAEARAERGGKVLSAPEVMELINAPTASE</sequence>
<dbReference type="InterPro" id="IPR013321">
    <property type="entry name" value="Arc_rbn_hlx_hlx"/>
</dbReference>
<proteinExistence type="predicted"/>